<dbReference type="EMBL" id="AP012273">
    <property type="protein sequence ID" value="BAO44715.1"/>
    <property type="molecule type" value="Genomic_DNA"/>
</dbReference>
<keyword evidence="3" id="KW-1003">Cell membrane</keyword>
<dbReference type="Pfam" id="PF03471">
    <property type="entry name" value="CorC_HlyC"/>
    <property type="match status" value="1"/>
</dbReference>
<keyword evidence="7 9" id="KW-0129">CBS domain</keyword>
<evidence type="ECO:0008006" key="16">
    <source>
        <dbReference type="Google" id="ProtNLM"/>
    </source>
</evidence>
<evidence type="ECO:0000256" key="11">
    <source>
        <dbReference type="SAM" id="Phobius"/>
    </source>
</evidence>
<gene>
    <name evidence="14" type="ORF">TBH_C1799</name>
</gene>
<dbReference type="InterPro" id="IPR002550">
    <property type="entry name" value="CNNM"/>
</dbReference>
<proteinExistence type="inferred from homology"/>
<dbReference type="Pfam" id="PF00571">
    <property type="entry name" value="CBS"/>
    <property type="match status" value="1"/>
</dbReference>
<dbReference type="AlphaFoldDB" id="A0A7U6GJC7"/>
<evidence type="ECO:0000256" key="4">
    <source>
        <dbReference type="ARBA" id="ARBA00022692"/>
    </source>
</evidence>
<dbReference type="CDD" id="cd04590">
    <property type="entry name" value="CBS_pair_CorC_HlyC_assoc"/>
    <property type="match status" value="1"/>
</dbReference>
<dbReference type="SMART" id="SM01091">
    <property type="entry name" value="CorC_HlyC"/>
    <property type="match status" value="1"/>
</dbReference>
<evidence type="ECO:0000256" key="2">
    <source>
        <dbReference type="ARBA" id="ARBA00006337"/>
    </source>
</evidence>
<protein>
    <recommendedName>
        <fullName evidence="16">HlyC/CorC family transporter</fullName>
    </recommendedName>
</protein>
<dbReference type="Gene3D" id="3.10.580.10">
    <property type="entry name" value="CBS-domain"/>
    <property type="match status" value="1"/>
</dbReference>
<evidence type="ECO:0000256" key="6">
    <source>
        <dbReference type="ARBA" id="ARBA00022989"/>
    </source>
</evidence>
<dbReference type="OrthoDB" id="9797674at2"/>
<feature type="transmembrane region" description="Helical" evidence="11">
    <location>
        <begin position="6"/>
        <end position="30"/>
    </location>
</feature>
<dbReference type="NCBIfam" id="NF008604">
    <property type="entry name" value="PRK11573.1"/>
    <property type="match status" value="1"/>
</dbReference>
<accession>A0A7U6GJC7</accession>
<evidence type="ECO:0000256" key="7">
    <source>
        <dbReference type="ARBA" id="ARBA00023122"/>
    </source>
</evidence>
<dbReference type="Gene3D" id="3.30.465.10">
    <property type="match status" value="1"/>
</dbReference>
<dbReference type="InterPro" id="IPR005170">
    <property type="entry name" value="Transptr-assoc_dom"/>
</dbReference>
<feature type="domain" description="CNNM transmembrane" evidence="13">
    <location>
        <begin position="2"/>
        <end position="188"/>
    </location>
</feature>
<dbReference type="InterPro" id="IPR036318">
    <property type="entry name" value="FAD-bd_PCMH-like_sf"/>
</dbReference>
<keyword evidence="5" id="KW-0677">Repeat</keyword>
<evidence type="ECO:0000259" key="12">
    <source>
        <dbReference type="PROSITE" id="PS51371"/>
    </source>
</evidence>
<dbReference type="SUPFAM" id="SSF54631">
    <property type="entry name" value="CBS-domain pair"/>
    <property type="match status" value="1"/>
</dbReference>
<dbReference type="KEGG" id="tbn:TBH_C1799"/>
<reference evidence="14 15" key="1">
    <citation type="journal article" date="2014" name="PLoS ONE">
        <title>Physiological and genomic features of a novel sulfur-oxidizing gammaproteobacterium belonging to a previously uncultivated symbiotic lineage isolated from a hydrothermal vent.</title>
        <authorList>
            <person name="Nunoura T."/>
            <person name="Takaki Y."/>
            <person name="Kazama H."/>
            <person name="Kakuta J."/>
            <person name="Shimamura S."/>
            <person name="Makita H."/>
            <person name="Hirai M."/>
            <person name="Miyazaki M."/>
            <person name="Takai K."/>
        </authorList>
    </citation>
    <scope>NUCLEOTIDE SEQUENCE [LARGE SCALE GENOMIC DNA]</scope>
    <source>
        <strain evidence="14 15">Hiromi1</strain>
    </source>
</reference>
<keyword evidence="15" id="KW-1185">Reference proteome</keyword>
<evidence type="ECO:0000313" key="14">
    <source>
        <dbReference type="EMBL" id="BAO44715.1"/>
    </source>
</evidence>
<feature type="transmembrane region" description="Helical" evidence="11">
    <location>
        <begin position="92"/>
        <end position="112"/>
    </location>
</feature>
<dbReference type="PROSITE" id="PS51846">
    <property type="entry name" value="CNNM"/>
    <property type="match status" value="1"/>
</dbReference>
<evidence type="ECO:0000256" key="3">
    <source>
        <dbReference type="ARBA" id="ARBA00022475"/>
    </source>
</evidence>
<dbReference type="GO" id="GO:0005886">
    <property type="term" value="C:plasma membrane"/>
    <property type="evidence" value="ECO:0007669"/>
    <property type="project" value="UniProtKB-SubCell"/>
</dbReference>
<keyword evidence="8 10" id="KW-0472">Membrane</keyword>
<evidence type="ECO:0000256" key="10">
    <source>
        <dbReference type="PROSITE-ProRule" id="PRU01193"/>
    </source>
</evidence>
<dbReference type="PROSITE" id="PS51371">
    <property type="entry name" value="CBS"/>
    <property type="match status" value="1"/>
</dbReference>
<dbReference type="InterPro" id="IPR000644">
    <property type="entry name" value="CBS_dom"/>
</dbReference>
<keyword evidence="4 10" id="KW-0812">Transmembrane</keyword>
<dbReference type="InterPro" id="IPR046342">
    <property type="entry name" value="CBS_dom_sf"/>
</dbReference>
<evidence type="ECO:0000256" key="1">
    <source>
        <dbReference type="ARBA" id="ARBA00004651"/>
    </source>
</evidence>
<dbReference type="InterPro" id="IPR044751">
    <property type="entry name" value="Ion_transp-like_CBS"/>
</dbReference>
<dbReference type="Proteomes" id="UP000031631">
    <property type="component" value="Chromosome"/>
</dbReference>
<evidence type="ECO:0000259" key="13">
    <source>
        <dbReference type="PROSITE" id="PS51846"/>
    </source>
</evidence>
<dbReference type="SUPFAM" id="SSF56176">
    <property type="entry name" value="FAD-binding/transporter-associated domain-like"/>
    <property type="match status" value="1"/>
</dbReference>
<dbReference type="PANTHER" id="PTHR22777:SF32">
    <property type="entry name" value="UPF0053 INNER MEMBRANE PROTEIN YFJD"/>
    <property type="match status" value="1"/>
</dbReference>
<evidence type="ECO:0000256" key="9">
    <source>
        <dbReference type="PROSITE-ProRule" id="PRU00703"/>
    </source>
</evidence>
<comment type="subcellular location">
    <subcellularLocation>
        <location evidence="1">Cell membrane</location>
        <topology evidence="1">Multi-pass membrane protein</topology>
    </subcellularLocation>
</comment>
<sequence>MDELPIGGLFAALFVLIILSAFFSGSETALMTLNRYRLKHLADEGNKAAILAQRLLQRPERLIGLILLGNNFVNILASSLATVLAIRLGGEGAIPVAAGLLTLVILIFSEVAPKTLAALHPEKLAFPAAWVYTPLLKIAYPMVWLVNLFANSLLRLLKVYPDAANADAVSREELRTIVNEAGALIPQKHRKMLLGILDLEKATVEDIMIPRHEIDGIDLDEDWDELLEDLRQMPYTQALVYRGSIDHVEGFIHARQVMQALMMGELTREAIEGLVQEPYYIPEGTPLNTQLLNFQKAKRRVGLVVDEYGDVLGLVTMSDLLEEIVGEFTSDPTDSISDVQPQKDGSYLVNGSASVRELVKTFGWSLPTNGPKTFNGLIIEQLEQIPEPGTSLLISGYPVEVLQTQGNAVRTARILPEHRRSEN</sequence>
<feature type="transmembrane region" description="Helical" evidence="11">
    <location>
        <begin position="124"/>
        <end position="146"/>
    </location>
</feature>
<dbReference type="RefSeq" id="WP_041067832.1">
    <property type="nucleotide sequence ID" value="NZ_AP012273.1"/>
</dbReference>
<evidence type="ECO:0000256" key="8">
    <source>
        <dbReference type="ARBA" id="ARBA00023136"/>
    </source>
</evidence>
<dbReference type="Pfam" id="PF01595">
    <property type="entry name" value="CNNM"/>
    <property type="match status" value="1"/>
</dbReference>
<organism evidence="14 15">
    <name type="scientific">Thiolapillus brandeum</name>
    <dbReference type="NCBI Taxonomy" id="1076588"/>
    <lineage>
        <taxon>Bacteria</taxon>
        <taxon>Pseudomonadati</taxon>
        <taxon>Pseudomonadota</taxon>
        <taxon>Gammaproteobacteria</taxon>
        <taxon>Chromatiales</taxon>
        <taxon>Sedimenticolaceae</taxon>
        <taxon>Thiolapillus</taxon>
    </lineage>
</organism>
<evidence type="ECO:0000313" key="15">
    <source>
        <dbReference type="Proteomes" id="UP000031631"/>
    </source>
</evidence>
<feature type="transmembrane region" description="Helical" evidence="11">
    <location>
        <begin position="62"/>
        <end position="86"/>
    </location>
</feature>
<dbReference type="InterPro" id="IPR016169">
    <property type="entry name" value="FAD-bd_PCMH_sub2"/>
</dbReference>
<dbReference type="PANTHER" id="PTHR22777">
    <property type="entry name" value="HEMOLYSIN-RELATED"/>
    <property type="match status" value="1"/>
</dbReference>
<feature type="domain" description="CBS" evidence="12">
    <location>
        <begin position="274"/>
        <end position="335"/>
    </location>
</feature>
<keyword evidence="6 10" id="KW-1133">Transmembrane helix</keyword>
<comment type="similarity">
    <text evidence="2">Belongs to the UPF0053 family.</text>
</comment>
<dbReference type="GO" id="GO:0050660">
    <property type="term" value="F:flavin adenine dinucleotide binding"/>
    <property type="evidence" value="ECO:0007669"/>
    <property type="project" value="InterPro"/>
</dbReference>
<evidence type="ECO:0000256" key="5">
    <source>
        <dbReference type="ARBA" id="ARBA00022737"/>
    </source>
</evidence>
<name>A0A7U6GJC7_9GAMM</name>